<dbReference type="Proteomes" id="UP000001302">
    <property type="component" value="Chromosome"/>
</dbReference>
<feature type="transmembrane region" description="Helical" evidence="6">
    <location>
        <begin position="222"/>
        <end position="244"/>
    </location>
</feature>
<evidence type="ECO:0000256" key="1">
    <source>
        <dbReference type="ARBA" id="ARBA00004141"/>
    </source>
</evidence>
<feature type="domain" description="EamA" evidence="7">
    <location>
        <begin position="12"/>
        <end position="146"/>
    </location>
</feature>
<dbReference type="Pfam" id="PF00892">
    <property type="entry name" value="EamA"/>
    <property type="match status" value="2"/>
</dbReference>
<reference evidence="9" key="1">
    <citation type="submission" date="2010-08" db="EMBL/GenBank/DDBJ databases">
        <title>Genome sequence of Parvularcula bermudensis HTCC2503.</title>
        <authorList>
            <person name="Kang D.-M."/>
            <person name="Oh H.-M."/>
            <person name="Cho J.-C."/>
        </authorList>
    </citation>
    <scope>NUCLEOTIDE SEQUENCE [LARGE SCALE GENOMIC DNA]</scope>
    <source>
        <strain evidence="9">ATCC BAA-594 / HTCC2503 / KCTC 12087</strain>
    </source>
</reference>
<dbReference type="InterPro" id="IPR000620">
    <property type="entry name" value="EamA_dom"/>
</dbReference>
<dbReference type="STRING" id="314260.PB2503_11954"/>
<feature type="transmembrane region" description="Helical" evidence="6">
    <location>
        <begin position="74"/>
        <end position="96"/>
    </location>
</feature>
<feature type="transmembrane region" description="Helical" evidence="6">
    <location>
        <begin position="102"/>
        <end position="124"/>
    </location>
</feature>
<dbReference type="InterPro" id="IPR037185">
    <property type="entry name" value="EmrE-like"/>
</dbReference>
<evidence type="ECO:0000259" key="7">
    <source>
        <dbReference type="Pfam" id="PF00892"/>
    </source>
</evidence>
<feature type="transmembrane region" description="Helical" evidence="6">
    <location>
        <begin position="136"/>
        <end position="155"/>
    </location>
</feature>
<dbReference type="KEGG" id="pbr:PB2503_11954"/>
<feature type="transmembrane region" description="Helical" evidence="6">
    <location>
        <begin position="251"/>
        <end position="270"/>
    </location>
</feature>
<name>E0TDY5_PARBH</name>
<proteinExistence type="inferred from homology"/>
<evidence type="ECO:0000313" key="8">
    <source>
        <dbReference type="EMBL" id="ADM10434.1"/>
    </source>
</evidence>
<feature type="transmembrane region" description="Helical" evidence="6">
    <location>
        <begin position="276"/>
        <end position="293"/>
    </location>
</feature>
<organism evidence="8 9">
    <name type="scientific">Parvularcula bermudensis (strain ATCC BAA-594 / HTCC2503 / KCTC 12087)</name>
    <dbReference type="NCBI Taxonomy" id="314260"/>
    <lineage>
        <taxon>Bacteria</taxon>
        <taxon>Pseudomonadati</taxon>
        <taxon>Pseudomonadota</taxon>
        <taxon>Alphaproteobacteria</taxon>
        <taxon>Parvularculales</taxon>
        <taxon>Parvularculaceae</taxon>
        <taxon>Parvularcula</taxon>
    </lineage>
</organism>
<gene>
    <name evidence="8" type="ordered locus">PB2503_11954</name>
</gene>
<protein>
    <recommendedName>
        <fullName evidence="7">EamA domain-containing protein</fullName>
    </recommendedName>
</protein>
<dbReference type="GO" id="GO:0016020">
    <property type="term" value="C:membrane"/>
    <property type="evidence" value="ECO:0007669"/>
    <property type="project" value="UniProtKB-SubCell"/>
</dbReference>
<evidence type="ECO:0000256" key="2">
    <source>
        <dbReference type="ARBA" id="ARBA00007362"/>
    </source>
</evidence>
<evidence type="ECO:0000313" key="9">
    <source>
        <dbReference type="Proteomes" id="UP000001302"/>
    </source>
</evidence>
<accession>E0TDY5</accession>
<dbReference type="AlphaFoldDB" id="E0TDY5"/>
<dbReference type="EMBL" id="CP002156">
    <property type="protein sequence ID" value="ADM10434.1"/>
    <property type="molecule type" value="Genomic_DNA"/>
</dbReference>
<evidence type="ECO:0000256" key="5">
    <source>
        <dbReference type="ARBA" id="ARBA00023136"/>
    </source>
</evidence>
<dbReference type="SUPFAM" id="SSF103481">
    <property type="entry name" value="Multidrug resistance efflux transporter EmrE"/>
    <property type="match status" value="2"/>
</dbReference>
<dbReference type="HOGENOM" id="CLU_033863_5_2_5"/>
<keyword evidence="3 6" id="KW-0812">Transmembrane</keyword>
<feature type="transmembrane region" description="Helical" evidence="6">
    <location>
        <begin position="44"/>
        <end position="62"/>
    </location>
</feature>
<evidence type="ECO:0000256" key="6">
    <source>
        <dbReference type="SAM" id="Phobius"/>
    </source>
</evidence>
<evidence type="ECO:0000256" key="4">
    <source>
        <dbReference type="ARBA" id="ARBA00022989"/>
    </source>
</evidence>
<comment type="subcellular location">
    <subcellularLocation>
        <location evidence="1">Membrane</location>
        <topology evidence="1">Multi-pass membrane protein</topology>
    </subcellularLocation>
</comment>
<dbReference type="InterPro" id="IPR050638">
    <property type="entry name" value="AA-Vitamin_Transporters"/>
</dbReference>
<dbReference type="eggNOG" id="COG0697">
    <property type="taxonomic scope" value="Bacteria"/>
</dbReference>
<dbReference type="OrthoDB" id="9810556at2"/>
<dbReference type="RefSeq" id="WP_013301408.1">
    <property type="nucleotide sequence ID" value="NC_014414.1"/>
</dbReference>
<feature type="transmembrane region" description="Helical" evidence="6">
    <location>
        <begin position="187"/>
        <end position="210"/>
    </location>
</feature>
<evidence type="ECO:0000256" key="3">
    <source>
        <dbReference type="ARBA" id="ARBA00022692"/>
    </source>
</evidence>
<reference evidence="8 9" key="2">
    <citation type="journal article" date="2011" name="J. Bacteriol.">
        <title>Complete genome sequence of strain HTCC2503T of Parvularcula bermudensis, the type species of the order "Parvularculales" in the class Alphaproteobacteria.</title>
        <authorList>
            <person name="Oh H.M."/>
            <person name="Kang I."/>
            <person name="Vergin K.L."/>
            <person name="Kang D."/>
            <person name="Rhee K.H."/>
            <person name="Giovannoni S.J."/>
            <person name="Cho J.C."/>
        </authorList>
    </citation>
    <scope>NUCLEOTIDE SEQUENCE [LARGE SCALE GENOMIC DNA]</scope>
    <source>
        <strain evidence="9">ATCC BAA-594 / HTCC2503 / KCTC 12087</strain>
    </source>
</reference>
<keyword evidence="4 6" id="KW-1133">Transmembrane helix</keyword>
<sequence length="311" mass="32209">MTIAPKPRDWALLVGVVILGGSAFSGIRAALLSAAPLTVAAGRLWVAAFAMAIIMRVAGERWPALIDQGRLNPLWGSAIAIGLIGYSMPMTMFPLAQLTVPSLLAGIYMAFMPIATVILAAAYADEPLTRGKMIGTALGFAGALTLIGPAAFRNILAADVVAQLMLLAATLGYAIAAVLLRRAAPLAALSFTSMMLIAGALGASLPAILIERGDGLPTLQGAAAIVYLGLFPTALNGLIITLMVRSAGAGFLGLANYFTPFAAIGFGLVLFNEALLANHLAGLFLALAGVFVAQPRPLLTLFKWLQDRRGV</sequence>
<feature type="transmembrane region" description="Helical" evidence="6">
    <location>
        <begin position="161"/>
        <end position="180"/>
    </location>
</feature>
<dbReference type="PANTHER" id="PTHR32322:SF2">
    <property type="entry name" value="EAMA DOMAIN-CONTAINING PROTEIN"/>
    <property type="match status" value="1"/>
</dbReference>
<keyword evidence="9" id="KW-1185">Reference proteome</keyword>
<keyword evidence="5 6" id="KW-0472">Membrane</keyword>
<comment type="similarity">
    <text evidence="2">Belongs to the EamA transporter family.</text>
</comment>
<dbReference type="PANTHER" id="PTHR32322">
    <property type="entry name" value="INNER MEMBRANE TRANSPORTER"/>
    <property type="match status" value="1"/>
</dbReference>
<feature type="domain" description="EamA" evidence="7">
    <location>
        <begin position="163"/>
        <end position="292"/>
    </location>
</feature>